<dbReference type="PROSITE" id="PS50048">
    <property type="entry name" value="ZN2_CY6_FUNGAL_2"/>
    <property type="match status" value="1"/>
</dbReference>
<feature type="domain" description="Zn(2)-C6 fungal-type" evidence="2">
    <location>
        <begin position="15"/>
        <end position="45"/>
    </location>
</feature>
<dbReference type="EMBL" id="MU004194">
    <property type="protein sequence ID" value="KAF2492496.1"/>
    <property type="molecule type" value="Genomic_DNA"/>
</dbReference>
<reference evidence="3" key="1">
    <citation type="journal article" date="2020" name="Stud. Mycol.">
        <title>101 Dothideomycetes genomes: a test case for predicting lifestyles and emergence of pathogens.</title>
        <authorList>
            <person name="Haridas S."/>
            <person name="Albert R."/>
            <person name="Binder M."/>
            <person name="Bloem J."/>
            <person name="Labutti K."/>
            <person name="Salamov A."/>
            <person name="Andreopoulos B."/>
            <person name="Baker S."/>
            <person name="Barry K."/>
            <person name="Bills G."/>
            <person name="Bluhm B."/>
            <person name="Cannon C."/>
            <person name="Castanera R."/>
            <person name="Culley D."/>
            <person name="Daum C."/>
            <person name="Ezra D."/>
            <person name="Gonzalez J."/>
            <person name="Henrissat B."/>
            <person name="Kuo A."/>
            <person name="Liang C."/>
            <person name="Lipzen A."/>
            <person name="Lutzoni F."/>
            <person name="Magnuson J."/>
            <person name="Mondo S."/>
            <person name="Nolan M."/>
            <person name="Ohm R."/>
            <person name="Pangilinan J."/>
            <person name="Park H.-J."/>
            <person name="Ramirez L."/>
            <person name="Alfaro M."/>
            <person name="Sun H."/>
            <person name="Tritt A."/>
            <person name="Yoshinaga Y."/>
            <person name="Zwiers L.-H."/>
            <person name="Turgeon B."/>
            <person name="Goodwin S."/>
            <person name="Spatafora J."/>
            <person name="Crous P."/>
            <person name="Grigoriev I."/>
        </authorList>
    </citation>
    <scope>NUCLEOTIDE SEQUENCE</scope>
    <source>
        <strain evidence="3">CBS 269.34</strain>
    </source>
</reference>
<dbReference type="InterPro" id="IPR001138">
    <property type="entry name" value="Zn2Cys6_DnaBD"/>
</dbReference>
<proteinExistence type="predicted"/>
<keyword evidence="1" id="KW-0539">Nucleus</keyword>
<evidence type="ECO:0000313" key="4">
    <source>
        <dbReference type="Proteomes" id="UP000799750"/>
    </source>
</evidence>
<dbReference type="Gene3D" id="4.10.240.10">
    <property type="entry name" value="Zn(2)-C6 fungal-type DNA-binding domain"/>
    <property type="match status" value="1"/>
</dbReference>
<sequence length="361" mass="41441">MPQGSRNFHHKSHKGCKRCKTRRVKCNKQAPVCANCHRRNEECEYEMPPPNPSAIAVFALPAAQLGDISSFISVSFLSNVVVGCVPASSSERALWCANLGQALADCQYLQHTIISIHTLHVGPRLSKDAFSKATTLAQHHHILASNAFTHMAPVVNQQNWFAVFIFGISVIIFRFASQQYCPDRLFDYVEMLQVLRISRNVARSVSAYLFKSEMWPFVRDRALLELKYQSDNIGMQHAIDSLAGIVSGYRPGSEDRREATFEAFEDLKTWILECRGYPSVWSHYIDWPATVQTEFLNAIRQEEDVPLLLLIYWCAIMYLGPRRWFMEVWLRRTAMVAKEKLDGDWTQVLEWPLETLQIKHC</sequence>
<dbReference type="Proteomes" id="UP000799750">
    <property type="component" value="Unassembled WGS sequence"/>
</dbReference>
<dbReference type="Pfam" id="PF00172">
    <property type="entry name" value="Zn_clus"/>
    <property type="match status" value="1"/>
</dbReference>
<dbReference type="SMART" id="SM00066">
    <property type="entry name" value="GAL4"/>
    <property type="match status" value="1"/>
</dbReference>
<name>A0A6A6QKE4_9PEZI</name>
<dbReference type="GO" id="GO:0001228">
    <property type="term" value="F:DNA-binding transcription activator activity, RNA polymerase II-specific"/>
    <property type="evidence" value="ECO:0007669"/>
    <property type="project" value="TreeGrafter"/>
</dbReference>
<gene>
    <name evidence="3" type="ORF">BU16DRAFT_467363</name>
</gene>
<dbReference type="CDD" id="cd00067">
    <property type="entry name" value="GAL4"/>
    <property type="match status" value="1"/>
</dbReference>
<organism evidence="3 4">
    <name type="scientific">Lophium mytilinum</name>
    <dbReference type="NCBI Taxonomy" id="390894"/>
    <lineage>
        <taxon>Eukaryota</taxon>
        <taxon>Fungi</taxon>
        <taxon>Dikarya</taxon>
        <taxon>Ascomycota</taxon>
        <taxon>Pezizomycotina</taxon>
        <taxon>Dothideomycetes</taxon>
        <taxon>Pleosporomycetidae</taxon>
        <taxon>Mytilinidiales</taxon>
        <taxon>Mytilinidiaceae</taxon>
        <taxon>Lophium</taxon>
    </lineage>
</organism>
<dbReference type="SUPFAM" id="SSF57701">
    <property type="entry name" value="Zn2/Cys6 DNA-binding domain"/>
    <property type="match status" value="1"/>
</dbReference>
<dbReference type="AlphaFoldDB" id="A0A6A6QKE4"/>
<dbReference type="PANTHER" id="PTHR47784:SF5">
    <property type="entry name" value="STEROL UPTAKE CONTROL PROTEIN 2"/>
    <property type="match status" value="1"/>
</dbReference>
<dbReference type="PROSITE" id="PS00463">
    <property type="entry name" value="ZN2_CY6_FUNGAL_1"/>
    <property type="match status" value="1"/>
</dbReference>
<protein>
    <recommendedName>
        <fullName evidence="2">Zn(2)-C6 fungal-type domain-containing protein</fullName>
    </recommendedName>
</protein>
<keyword evidence="4" id="KW-1185">Reference proteome</keyword>
<accession>A0A6A6QKE4</accession>
<dbReference type="PANTHER" id="PTHR47784">
    <property type="entry name" value="STEROL UPTAKE CONTROL PROTEIN 2"/>
    <property type="match status" value="1"/>
</dbReference>
<dbReference type="OrthoDB" id="3546279at2759"/>
<dbReference type="GO" id="GO:0008270">
    <property type="term" value="F:zinc ion binding"/>
    <property type="evidence" value="ECO:0007669"/>
    <property type="project" value="InterPro"/>
</dbReference>
<evidence type="ECO:0000259" key="2">
    <source>
        <dbReference type="PROSITE" id="PS50048"/>
    </source>
</evidence>
<evidence type="ECO:0000256" key="1">
    <source>
        <dbReference type="ARBA" id="ARBA00023242"/>
    </source>
</evidence>
<dbReference type="InterPro" id="IPR036864">
    <property type="entry name" value="Zn2-C6_fun-type_DNA-bd_sf"/>
</dbReference>
<evidence type="ECO:0000313" key="3">
    <source>
        <dbReference type="EMBL" id="KAF2492496.1"/>
    </source>
</evidence>
<dbReference type="InterPro" id="IPR053157">
    <property type="entry name" value="Sterol_Uptake_Regulator"/>
</dbReference>